<name>A0AAV0KMM8_9ROSI</name>
<dbReference type="AlphaFoldDB" id="A0AAV0KMM8"/>
<dbReference type="Gene3D" id="3.60.130.10">
    <property type="entry name" value="Clavaminate synthase-like"/>
    <property type="match status" value="1"/>
</dbReference>
<dbReference type="InterPro" id="IPR050411">
    <property type="entry name" value="AlphaKG_dependent_hydroxylases"/>
</dbReference>
<accession>A0AAV0KMM8</accession>
<feature type="domain" description="TauD/TfdA-like" evidence="2">
    <location>
        <begin position="55"/>
        <end position="199"/>
    </location>
</feature>
<evidence type="ECO:0000256" key="1">
    <source>
        <dbReference type="ARBA" id="ARBA00023002"/>
    </source>
</evidence>
<keyword evidence="4" id="KW-1185">Reference proteome</keyword>
<evidence type="ECO:0000259" key="2">
    <source>
        <dbReference type="Pfam" id="PF02668"/>
    </source>
</evidence>
<dbReference type="Pfam" id="PF02668">
    <property type="entry name" value="TauD"/>
    <property type="match status" value="1"/>
</dbReference>
<organism evidence="3 4">
    <name type="scientific">Linum tenue</name>
    <dbReference type="NCBI Taxonomy" id="586396"/>
    <lineage>
        <taxon>Eukaryota</taxon>
        <taxon>Viridiplantae</taxon>
        <taxon>Streptophyta</taxon>
        <taxon>Embryophyta</taxon>
        <taxon>Tracheophyta</taxon>
        <taxon>Spermatophyta</taxon>
        <taxon>Magnoliopsida</taxon>
        <taxon>eudicotyledons</taxon>
        <taxon>Gunneridae</taxon>
        <taxon>Pentapetalae</taxon>
        <taxon>rosids</taxon>
        <taxon>fabids</taxon>
        <taxon>Malpighiales</taxon>
        <taxon>Linaceae</taxon>
        <taxon>Linum</taxon>
    </lineage>
</organism>
<dbReference type="SUPFAM" id="SSF51197">
    <property type="entry name" value="Clavaminate synthase-like"/>
    <property type="match status" value="1"/>
</dbReference>
<proteinExistence type="predicted"/>
<reference evidence="3" key="1">
    <citation type="submission" date="2022-08" db="EMBL/GenBank/DDBJ databases">
        <authorList>
            <person name="Gutierrez-Valencia J."/>
        </authorList>
    </citation>
    <scope>NUCLEOTIDE SEQUENCE</scope>
</reference>
<sequence length="247" mass="27427">MKQENRETTAKQQPKTKMAKANLFQEIQIPNQKRFPNSPPFPSVLAPASTLLPSLSDFISAIESQKPRLESLLHETGAILFRGFPLSTASQFNQVVEAFGFPDYPYVGGGASRTRVVGRVFTANESPPDQKIPFHHEMAHSPEFPAKLFFFCEVEPASGGETPIVLSHVVYERMKEKHPEFVARLEEEGLLYSRVIGEEDDTSSAIGRGWKSTFSTNDKEVAEQRSALSLLLSSTPVPILICHPSNL</sequence>
<dbReference type="InterPro" id="IPR003819">
    <property type="entry name" value="TauD/TfdA-like"/>
</dbReference>
<gene>
    <name evidence="3" type="ORF">LITE_LOCUS19514</name>
</gene>
<protein>
    <recommendedName>
        <fullName evidence="2">TauD/TfdA-like domain-containing protein</fullName>
    </recommendedName>
</protein>
<keyword evidence="1" id="KW-0560">Oxidoreductase</keyword>
<dbReference type="GO" id="GO:0016491">
    <property type="term" value="F:oxidoreductase activity"/>
    <property type="evidence" value="ECO:0007669"/>
    <property type="project" value="UniProtKB-KW"/>
</dbReference>
<dbReference type="PANTHER" id="PTHR10696">
    <property type="entry name" value="GAMMA-BUTYROBETAINE HYDROXYLASE-RELATED"/>
    <property type="match status" value="1"/>
</dbReference>
<dbReference type="EMBL" id="CAMGYJ010000005">
    <property type="protein sequence ID" value="CAI0423428.1"/>
    <property type="molecule type" value="Genomic_DNA"/>
</dbReference>
<dbReference type="InterPro" id="IPR042098">
    <property type="entry name" value="TauD-like_sf"/>
</dbReference>
<evidence type="ECO:0000313" key="4">
    <source>
        <dbReference type="Proteomes" id="UP001154282"/>
    </source>
</evidence>
<dbReference type="PANTHER" id="PTHR10696:SF21">
    <property type="entry name" value="TAUD_TFDA-LIKE DOMAIN-CONTAINING PROTEIN"/>
    <property type="match status" value="1"/>
</dbReference>
<comment type="caution">
    <text evidence="3">The sequence shown here is derived from an EMBL/GenBank/DDBJ whole genome shotgun (WGS) entry which is preliminary data.</text>
</comment>
<evidence type="ECO:0000313" key="3">
    <source>
        <dbReference type="EMBL" id="CAI0423428.1"/>
    </source>
</evidence>
<dbReference type="Proteomes" id="UP001154282">
    <property type="component" value="Unassembled WGS sequence"/>
</dbReference>